<evidence type="ECO:0000313" key="6">
    <source>
        <dbReference type="EMBL" id="MCC3266946.1"/>
    </source>
</evidence>
<evidence type="ECO:0000256" key="4">
    <source>
        <dbReference type="ARBA" id="ARBA00023002"/>
    </source>
</evidence>
<sequence length="462" mass="47761">MSEEAFEGPDLVVAGAGGGLVAALRAAQLGLSVLVIEANEHFRRGNNTAMSTAMIPGAGSRWQSEAGVEDSPAAFVADIMAKTKGSADPVLAEALARVSSRLVEWMADDLKLPLTLVTDFSYPGHSNHRCHTVPGRIGTALLDAIWEQVSAEPLIDFYAPARLTEVTTEAGAVTGVVVQTPEGIEEIPAKAVLLATNGFGNNRELVQEHLPEIAEAQYYGSEESRGDALRIGTGLGADTAYLDAYQGHAALAAASATLAGWATVMHGGFLVNRAGQRFGNETVGYSEYALESLRHADGQAWIVLDQRIFEACESFSDFRATVESGALKWADDAEGLAAATGVSAAGLQETLDETQRIAAGEAVDSHGRTFWEAPLTGRIGAIAVQPALFHTQGGLRVDGNARVLRADGTAIPGLYASGGAANGISGHGAGGYLAGNGLLPALGLALLAAEHTAGTASLPAPQ</sequence>
<evidence type="ECO:0000256" key="3">
    <source>
        <dbReference type="ARBA" id="ARBA00022827"/>
    </source>
</evidence>
<dbReference type="RefSeq" id="WP_227891749.1">
    <property type="nucleotide sequence ID" value="NZ_JAJFZQ010000006.1"/>
</dbReference>
<dbReference type="Gene3D" id="3.50.50.60">
    <property type="entry name" value="FAD/NAD(P)-binding domain"/>
    <property type="match status" value="1"/>
</dbReference>
<dbReference type="SUPFAM" id="SSF56425">
    <property type="entry name" value="Succinate dehydrogenase/fumarate reductase flavoprotein, catalytic domain"/>
    <property type="match status" value="1"/>
</dbReference>
<organism evidence="6 7">
    <name type="scientific">Arthrobacter gengyunqii</name>
    <dbReference type="NCBI Taxonomy" id="2886940"/>
    <lineage>
        <taxon>Bacteria</taxon>
        <taxon>Bacillati</taxon>
        <taxon>Actinomycetota</taxon>
        <taxon>Actinomycetes</taxon>
        <taxon>Micrococcales</taxon>
        <taxon>Micrococcaceae</taxon>
        <taxon>Arthrobacter</taxon>
    </lineage>
</organism>
<keyword evidence="7" id="KW-1185">Reference proteome</keyword>
<dbReference type="PANTHER" id="PTHR43400:SF10">
    <property type="entry name" value="3-OXOSTEROID 1-DEHYDROGENASE"/>
    <property type="match status" value="1"/>
</dbReference>
<dbReference type="InterPro" id="IPR050315">
    <property type="entry name" value="FAD-oxidoreductase_2"/>
</dbReference>
<dbReference type="EMBL" id="JAJFZQ010000006">
    <property type="protein sequence ID" value="MCC3266946.1"/>
    <property type="molecule type" value="Genomic_DNA"/>
</dbReference>
<evidence type="ECO:0000256" key="2">
    <source>
        <dbReference type="ARBA" id="ARBA00022630"/>
    </source>
</evidence>
<dbReference type="PANTHER" id="PTHR43400">
    <property type="entry name" value="FUMARATE REDUCTASE"/>
    <property type="match status" value="1"/>
</dbReference>
<keyword evidence="4" id="KW-0560">Oxidoreductase</keyword>
<accession>A0ABS8GKG6</accession>
<protein>
    <submittedName>
        <fullName evidence="6">FAD-binding protein</fullName>
    </submittedName>
</protein>
<name>A0ABS8GKG6_9MICC</name>
<keyword evidence="3" id="KW-0274">FAD</keyword>
<dbReference type="InterPro" id="IPR027477">
    <property type="entry name" value="Succ_DH/fumarate_Rdtase_cat_sf"/>
</dbReference>
<dbReference type="Gene3D" id="3.90.700.10">
    <property type="entry name" value="Succinate dehydrogenase/fumarate reductase flavoprotein, catalytic domain"/>
    <property type="match status" value="1"/>
</dbReference>
<dbReference type="InterPro" id="IPR003953">
    <property type="entry name" value="FAD-dep_OxRdtase_2_FAD-bd"/>
</dbReference>
<proteinExistence type="predicted"/>
<gene>
    <name evidence="6" type="ORF">LJ752_12945</name>
</gene>
<evidence type="ECO:0000313" key="7">
    <source>
        <dbReference type="Proteomes" id="UP001139168"/>
    </source>
</evidence>
<keyword evidence="2" id="KW-0285">Flavoprotein</keyword>
<dbReference type="Proteomes" id="UP001139168">
    <property type="component" value="Unassembled WGS sequence"/>
</dbReference>
<feature type="domain" description="FAD-dependent oxidoreductase 2 FAD-binding" evidence="5">
    <location>
        <begin position="10"/>
        <end position="427"/>
    </location>
</feature>
<dbReference type="Pfam" id="PF00890">
    <property type="entry name" value="FAD_binding_2"/>
    <property type="match status" value="1"/>
</dbReference>
<evidence type="ECO:0000259" key="5">
    <source>
        <dbReference type="Pfam" id="PF00890"/>
    </source>
</evidence>
<comment type="caution">
    <text evidence="6">The sequence shown here is derived from an EMBL/GenBank/DDBJ whole genome shotgun (WGS) entry which is preliminary data.</text>
</comment>
<comment type="cofactor">
    <cofactor evidence="1">
        <name>FAD</name>
        <dbReference type="ChEBI" id="CHEBI:57692"/>
    </cofactor>
</comment>
<dbReference type="SUPFAM" id="SSF51905">
    <property type="entry name" value="FAD/NAD(P)-binding domain"/>
    <property type="match status" value="1"/>
</dbReference>
<evidence type="ECO:0000256" key="1">
    <source>
        <dbReference type="ARBA" id="ARBA00001974"/>
    </source>
</evidence>
<dbReference type="InterPro" id="IPR036188">
    <property type="entry name" value="FAD/NAD-bd_sf"/>
</dbReference>
<reference evidence="6" key="1">
    <citation type="submission" date="2021-10" db="EMBL/GenBank/DDBJ databases">
        <title>Novel species in genus Arthrobacter.</title>
        <authorList>
            <person name="Liu Y."/>
        </authorList>
    </citation>
    <scope>NUCLEOTIDE SEQUENCE</scope>
    <source>
        <strain evidence="6">Zg-Y786</strain>
    </source>
</reference>